<dbReference type="InterPro" id="IPR013083">
    <property type="entry name" value="Znf_RING/FYVE/PHD"/>
</dbReference>
<evidence type="ECO:0000259" key="6">
    <source>
        <dbReference type="PROSITE" id="PS51504"/>
    </source>
</evidence>
<keyword evidence="2" id="KW-0479">Metal-binding</keyword>
<evidence type="ECO:0000256" key="4">
    <source>
        <dbReference type="ARBA" id="ARBA00022833"/>
    </source>
</evidence>
<dbReference type="Gene3D" id="3.30.40.10">
    <property type="entry name" value="Zinc/RING finger domain, C3HC4 (zinc finger)"/>
    <property type="match status" value="1"/>
</dbReference>
<dbReference type="GO" id="GO:0008270">
    <property type="term" value="F:zinc ion binding"/>
    <property type="evidence" value="ECO:0007669"/>
    <property type="project" value="UniProtKB-KW"/>
</dbReference>
<keyword evidence="3" id="KW-0863">Zinc-finger</keyword>
<evidence type="ECO:0000313" key="8">
    <source>
        <dbReference type="Proteomes" id="UP000694394"/>
    </source>
</evidence>
<organism evidence="7 8">
    <name type="scientific">Microcebus murinus</name>
    <name type="common">Gray mouse lemur</name>
    <name type="synonym">Lemur murinus</name>
    <dbReference type="NCBI Taxonomy" id="30608"/>
    <lineage>
        <taxon>Eukaryota</taxon>
        <taxon>Metazoa</taxon>
        <taxon>Chordata</taxon>
        <taxon>Craniata</taxon>
        <taxon>Vertebrata</taxon>
        <taxon>Euteleostomi</taxon>
        <taxon>Mammalia</taxon>
        <taxon>Eutheria</taxon>
        <taxon>Euarchontoglires</taxon>
        <taxon>Primates</taxon>
        <taxon>Strepsirrhini</taxon>
        <taxon>Lemuriformes</taxon>
        <taxon>Cheirogaleidae</taxon>
        <taxon>Microcebus</taxon>
    </lineage>
</organism>
<evidence type="ECO:0000256" key="1">
    <source>
        <dbReference type="ARBA" id="ARBA00022553"/>
    </source>
</evidence>
<feature type="region of interest" description="Disordered" evidence="5">
    <location>
        <begin position="466"/>
        <end position="495"/>
    </location>
</feature>
<dbReference type="SUPFAM" id="SSF57903">
    <property type="entry name" value="FYVE/PHD zinc finger"/>
    <property type="match status" value="1"/>
</dbReference>
<dbReference type="InterPro" id="IPR001965">
    <property type="entry name" value="Znf_PHD"/>
</dbReference>
<keyword evidence="4" id="KW-0862">Zinc</keyword>
<dbReference type="SUPFAM" id="SSF46785">
    <property type="entry name" value="Winged helix' DNA-binding domain"/>
    <property type="match status" value="1"/>
</dbReference>
<dbReference type="FunFam" id="3.30.40.10:FF:000170">
    <property type="entry name" value="E3 ubiquitin-protein ligase SHPRH isoform X1"/>
    <property type="match status" value="1"/>
</dbReference>
<keyword evidence="1" id="KW-0597">Phosphoprotein</keyword>
<reference evidence="7" key="2">
    <citation type="submission" date="2025-08" db="UniProtKB">
        <authorList>
            <consortium name="Ensembl"/>
        </authorList>
    </citation>
    <scope>IDENTIFICATION</scope>
</reference>
<feature type="compositionally biased region" description="Basic and acidic residues" evidence="5">
    <location>
        <begin position="12"/>
        <end position="32"/>
    </location>
</feature>
<feature type="domain" description="H15" evidence="6">
    <location>
        <begin position="325"/>
        <end position="399"/>
    </location>
</feature>
<dbReference type="Ensembl" id="ENSMICT00000028099.2">
    <property type="protein sequence ID" value="ENSMICP00000022249.1"/>
    <property type="gene ID" value="ENSMICG00000009309.3"/>
</dbReference>
<dbReference type="GO" id="GO:0003677">
    <property type="term" value="F:DNA binding"/>
    <property type="evidence" value="ECO:0007669"/>
    <property type="project" value="InterPro"/>
</dbReference>
<dbReference type="CDD" id="cd15547">
    <property type="entry name" value="PHD_SHPRH"/>
    <property type="match status" value="1"/>
</dbReference>
<dbReference type="FunFam" id="1.10.10.10:FF:000242">
    <property type="entry name" value="E3 ubiquitin-protein ligase SHPRH isoform X1"/>
    <property type="match status" value="1"/>
</dbReference>
<feature type="compositionally biased region" description="Polar residues" evidence="5">
    <location>
        <begin position="477"/>
        <end position="486"/>
    </location>
</feature>
<proteinExistence type="predicted"/>
<dbReference type="GO" id="GO:0006334">
    <property type="term" value="P:nucleosome assembly"/>
    <property type="evidence" value="ECO:0007669"/>
    <property type="project" value="InterPro"/>
</dbReference>
<dbReference type="GO" id="GO:0000786">
    <property type="term" value="C:nucleosome"/>
    <property type="evidence" value="ECO:0007669"/>
    <property type="project" value="InterPro"/>
</dbReference>
<dbReference type="InterPro" id="IPR000330">
    <property type="entry name" value="SNF2_N"/>
</dbReference>
<dbReference type="InterPro" id="IPR027417">
    <property type="entry name" value="P-loop_NTPase"/>
</dbReference>
<feature type="region of interest" description="Disordered" evidence="5">
    <location>
        <begin position="412"/>
        <end position="451"/>
    </location>
</feature>
<sequence length="654" mass="75495">MSSRRKRAPPVRIDEEKQQQLHWNMHEDRRNEPLTLTDDEYPCPDSDKQEKRLKEPIYACDKSILVESSFSGEMLEDLGWLQKKRRIKLYQRPEGNHIIKVGIYLLEAGLAKLDFLSDANSRMKKFNQLMKRVMEKLYNFIILDALEEDDEDSESEPEGQDIDELYHFVKQTHQQETQSIQVDVQHPALTPVLRPYQREAVNWMLQQEYFRSTPTESTLHFLWREIITSEGLKLYYNPYTGCIIREFPNSGPQLRGGILADEMGLGKTVEVLALILTHTRQDVKQDALTLPEGKVVNYFIPSHFGGKVKDTKTQNIEIEPKEKVQCPPTRVMILTAVKEMNGKKGVSILSIYKYVSSIYRYDVQRNRSLLKRMLKCLIFEGLVKQIKGHGFSGTFTLGKNYKEEDICDKTKKQAVGSPRKIQKESRKSGNKDTDSEYLPSNTSDDDDDDPYYYYYKAKRNRSKLRKKPILSIRKGKSQPNSSSDSQGHCPAASDSGIIDVTTSESTCVSEFKQEHEAKDYGESLNLAASDVPHSNIMSPYNTADYRFECICGELDQMDRKPRVQCLKCHLWQHAKCVNYEEKNLKVKPFYCPHCLVAMEPVSTRATLIISPSSICHQWVDEINRHVRSSSLRVLVYQGVKKDGFLQTGYSYHYL</sequence>
<evidence type="ECO:0000256" key="5">
    <source>
        <dbReference type="SAM" id="MobiDB-lite"/>
    </source>
</evidence>
<dbReference type="Gene3D" id="1.10.10.10">
    <property type="entry name" value="Winged helix-like DNA-binding domain superfamily/Winged helix DNA-binding domain"/>
    <property type="match status" value="1"/>
</dbReference>
<dbReference type="GO" id="GO:0005634">
    <property type="term" value="C:nucleus"/>
    <property type="evidence" value="ECO:0007669"/>
    <property type="project" value="UniProtKB-ARBA"/>
</dbReference>
<evidence type="ECO:0000256" key="3">
    <source>
        <dbReference type="ARBA" id="ARBA00022771"/>
    </source>
</evidence>
<dbReference type="InterPro" id="IPR036388">
    <property type="entry name" value="WH-like_DNA-bd_sf"/>
</dbReference>
<dbReference type="Pfam" id="PF00538">
    <property type="entry name" value="Linker_histone"/>
    <property type="match status" value="1"/>
</dbReference>
<dbReference type="Pfam" id="PF00176">
    <property type="entry name" value="SNF2-rel_dom"/>
    <property type="match status" value="1"/>
</dbReference>
<dbReference type="SMART" id="SM00526">
    <property type="entry name" value="H15"/>
    <property type="match status" value="1"/>
</dbReference>
<reference evidence="7" key="1">
    <citation type="submission" date="2016-12" db="EMBL/GenBank/DDBJ databases">
        <title>Mouse lemur reference genome and diversity panel.</title>
        <authorList>
            <person name="Harris R."/>
            <person name="Larsen P."/>
            <person name="Liu Y."/>
            <person name="Hughes D.S."/>
            <person name="Murali S."/>
            <person name="Raveendran M."/>
            <person name="Korchina V."/>
            <person name="Wang M."/>
            <person name="Jhangiani S."/>
            <person name="Bandaranaike D."/>
            <person name="Bellair M."/>
            <person name="Blankenburg K."/>
            <person name="Chao H."/>
            <person name="Dahdouli M."/>
            <person name="Dinh H."/>
            <person name="Doddapaneni H."/>
            <person name="English A."/>
            <person name="Firestine M."/>
            <person name="Gnanaolivu R."/>
            <person name="Gross S."/>
            <person name="Hernandez B."/>
            <person name="Javaid M."/>
            <person name="Jayaseelan J."/>
            <person name="Jones J."/>
            <person name="Khan Z."/>
            <person name="Kovar C."/>
            <person name="Kurapati P."/>
            <person name="Le B."/>
            <person name="Lee S."/>
            <person name="Li M."/>
            <person name="Mathew T."/>
            <person name="Narasimhan A."/>
            <person name="Ngo D."/>
            <person name="Nguyen L."/>
            <person name="Okwuonu G."/>
            <person name="Ongeri F."/>
            <person name="Osuji N."/>
            <person name="Pu L.-L."/>
            <person name="Puazo M."/>
            <person name="Quiroz J."/>
            <person name="Raj R."/>
            <person name="Rajbhandari K."/>
            <person name="Reid J.G."/>
            <person name="Santibanez J."/>
            <person name="Sexton D."/>
            <person name="Skinner E."/>
            <person name="Vee V."/>
            <person name="Weissenberger G."/>
            <person name="Wu Y."/>
            <person name="Xin Y."/>
            <person name="Han Y."/>
            <person name="Campbell C."/>
            <person name="Brown A."/>
            <person name="Sullivan B."/>
            <person name="Shelton J."/>
            <person name="Brown S."/>
            <person name="Dudchenko O."/>
            <person name="Machol I."/>
            <person name="Durand N."/>
            <person name="Shamim M."/>
            <person name="Lieberman A."/>
            <person name="Muzny D.M."/>
            <person name="Richards S."/>
            <person name="Yoder A."/>
            <person name="Worley K.C."/>
            <person name="Rogers J."/>
            <person name="Gibbs R.A."/>
        </authorList>
    </citation>
    <scope>NUCLEOTIDE SEQUENCE [LARGE SCALE GENOMIC DNA]</scope>
</reference>
<feature type="compositionally biased region" description="Basic and acidic residues" evidence="5">
    <location>
        <begin position="421"/>
        <end position="434"/>
    </location>
</feature>
<dbReference type="GeneTree" id="ENSGT00730000111123"/>
<dbReference type="GO" id="GO:0000209">
    <property type="term" value="P:protein polyubiquitination"/>
    <property type="evidence" value="ECO:0007669"/>
    <property type="project" value="TreeGrafter"/>
</dbReference>
<dbReference type="PROSITE" id="PS01359">
    <property type="entry name" value="ZF_PHD_1"/>
    <property type="match status" value="1"/>
</dbReference>
<feature type="region of interest" description="Disordered" evidence="5">
    <location>
        <begin position="1"/>
        <end position="48"/>
    </location>
</feature>
<dbReference type="GO" id="GO:0006974">
    <property type="term" value="P:DNA damage response"/>
    <property type="evidence" value="ECO:0007669"/>
    <property type="project" value="TreeGrafter"/>
</dbReference>
<dbReference type="SUPFAM" id="SSF52540">
    <property type="entry name" value="P-loop containing nucleoside triphosphate hydrolases"/>
    <property type="match status" value="1"/>
</dbReference>
<dbReference type="InterPro" id="IPR036390">
    <property type="entry name" value="WH_DNA-bd_sf"/>
</dbReference>
<gene>
    <name evidence="7" type="primary">SHPRH</name>
</gene>
<dbReference type="SMART" id="SM00249">
    <property type="entry name" value="PHD"/>
    <property type="match status" value="1"/>
</dbReference>
<evidence type="ECO:0000313" key="7">
    <source>
        <dbReference type="Ensembl" id="ENSMICP00000022249.1"/>
    </source>
</evidence>
<dbReference type="PANTHER" id="PTHR45865">
    <property type="entry name" value="E3 UBIQUITIN-PROTEIN LIGASE SHPRH FAMILY MEMBER"/>
    <property type="match status" value="1"/>
</dbReference>
<dbReference type="GO" id="GO:0005524">
    <property type="term" value="F:ATP binding"/>
    <property type="evidence" value="ECO:0007669"/>
    <property type="project" value="InterPro"/>
</dbReference>
<dbReference type="PANTHER" id="PTHR45865:SF1">
    <property type="entry name" value="E3 UBIQUITIN-PROTEIN LIGASE SHPRH"/>
    <property type="match status" value="1"/>
</dbReference>
<dbReference type="CDD" id="cd00073">
    <property type="entry name" value="H15"/>
    <property type="match status" value="1"/>
</dbReference>
<dbReference type="EMBL" id="ABDC03008514">
    <property type="status" value="NOT_ANNOTATED_CDS"/>
    <property type="molecule type" value="Genomic_DNA"/>
</dbReference>
<name>A0A8C5VNS6_MICMU</name>
<dbReference type="InterPro" id="IPR019786">
    <property type="entry name" value="Zinc_finger_PHD-type_CS"/>
</dbReference>
<dbReference type="Proteomes" id="UP000694394">
    <property type="component" value="Chromosome 6"/>
</dbReference>
<dbReference type="InterPro" id="IPR038718">
    <property type="entry name" value="SNF2-like_sf"/>
</dbReference>
<dbReference type="PROSITE" id="PS51504">
    <property type="entry name" value="H15"/>
    <property type="match status" value="1"/>
</dbReference>
<dbReference type="InterPro" id="IPR011011">
    <property type="entry name" value="Znf_FYVE_PHD"/>
</dbReference>
<dbReference type="GO" id="GO:0061630">
    <property type="term" value="F:ubiquitin protein ligase activity"/>
    <property type="evidence" value="ECO:0007669"/>
    <property type="project" value="TreeGrafter"/>
</dbReference>
<reference evidence="7" key="3">
    <citation type="submission" date="2025-09" db="UniProtKB">
        <authorList>
            <consortium name="Ensembl"/>
        </authorList>
    </citation>
    <scope>IDENTIFICATION</scope>
</reference>
<dbReference type="Gene3D" id="3.40.50.10810">
    <property type="entry name" value="Tandem AAA-ATPase domain"/>
    <property type="match status" value="1"/>
</dbReference>
<dbReference type="AlphaFoldDB" id="A0A8C5VNS6"/>
<evidence type="ECO:0000256" key="2">
    <source>
        <dbReference type="ARBA" id="ARBA00022723"/>
    </source>
</evidence>
<protein>
    <submittedName>
        <fullName evidence="7">SNF2 histone linker PHD RING helicase</fullName>
    </submittedName>
</protein>
<dbReference type="InterPro" id="IPR005818">
    <property type="entry name" value="Histone_H1/H5_H15"/>
</dbReference>
<keyword evidence="8" id="KW-1185">Reference proteome</keyword>
<feature type="compositionally biased region" description="Basic residues" evidence="5">
    <location>
        <begin position="466"/>
        <end position="476"/>
    </location>
</feature>
<dbReference type="InterPro" id="IPR052583">
    <property type="entry name" value="ATP-helicase/E3_Ub-Ligase"/>
</dbReference>
<accession>A0A8C5VNS6</accession>